<dbReference type="InterPro" id="IPR035069">
    <property type="entry name" value="TTHA1013/TTHA0281-like"/>
</dbReference>
<accession>A0A450SHC2</accession>
<protein>
    <recommendedName>
        <fullName evidence="2">Nuclease of the RNAse H fold, HicB family</fullName>
    </recommendedName>
</protein>
<dbReference type="PANTHER" id="PTHR34504">
    <property type="entry name" value="ANTITOXIN HICB"/>
    <property type="match status" value="1"/>
</dbReference>
<dbReference type="EMBL" id="CAADFD010000012">
    <property type="protein sequence ID" value="VFJ52538.1"/>
    <property type="molecule type" value="Genomic_DNA"/>
</dbReference>
<name>A0A450SHC2_9GAMM</name>
<organism evidence="1">
    <name type="scientific">Candidatus Kentrum sp. FW</name>
    <dbReference type="NCBI Taxonomy" id="2126338"/>
    <lineage>
        <taxon>Bacteria</taxon>
        <taxon>Pseudomonadati</taxon>
        <taxon>Pseudomonadota</taxon>
        <taxon>Gammaproteobacteria</taxon>
        <taxon>Candidatus Kentrum</taxon>
    </lineage>
</organism>
<dbReference type="Gene3D" id="3.30.160.250">
    <property type="match status" value="1"/>
</dbReference>
<sequence length="93" mass="10403">MRSKQLTAIIEKEGDGYVALCPEVDVASQGDTVVQARENLKEALELFFEMASPEELDSRLHDEVYITHLEIAPQKTIHRQTKGFLGQESLSTA</sequence>
<gene>
    <name evidence="1" type="ORF">BECKFW1821B_GA0114236_101237</name>
</gene>
<evidence type="ECO:0008006" key="2">
    <source>
        <dbReference type="Google" id="ProtNLM"/>
    </source>
</evidence>
<dbReference type="AlphaFoldDB" id="A0A450SHC2"/>
<dbReference type="InterPro" id="IPR051404">
    <property type="entry name" value="TA_system_antitoxin"/>
</dbReference>
<proteinExistence type="predicted"/>
<dbReference type="SUPFAM" id="SSF143100">
    <property type="entry name" value="TTHA1013/TTHA0281-like"/>
    <property type="match status" value="1"/>
</dbReference>
<reference evidence="1" key="1">
    <citation type="submission" date="2019-02" db="EMBL/GenBank/DDBJ databases">
        <authorList>
            <person name="Gruber-Vodicka R. H."/>
            <person name="Seah K. B. B."/>
        </authorList>
    </citation>
    <scope>NUCLEOTIDE SEQUENCE</scope>
    <source>
        <strain evidence="1">BECK_BZ106</strain>
    </source>
</reference>
<evidence type="ECO:0000313" key="1">
    <source>
        <dbReference type="EMBL" id="VFJ52538.1"/>
    </source>
</evidence>
<dbReference type="PANTHER" id="PTHR34504:SF2">
    <property type="entry name" value="UPF0150 PROTEIN SSL0259"/>
    <property type="match status" value="1"/>
</dbReference>